<gene>
    <name evidence="2" type="ORF">SAMN05518846_109216</name>
</gene>
<dbReference type="EMBL" id="FORT01000009">
    <property type="protein sequence ID" value="SFK18356.1"/>
    <property type="molecule type" value="Genomic_DNA"/>
</dbReference>
<reference evidence="3" key="1">
    <citation type="submission" date="2016-10" db="EMBL/GenBank/DDBJ databases">
        <authorList>
            <person name="Varghese N."/>
            <person name="Submissions S."/>
        </authorList>
    </citation>
    <scope>NUCLEOTIDE SEQUENCE [LARGE SCALE GENOMIC DNA]</scope>
    <source>
        <strain evidence="3">OK042</strain>
    </source>
</reference>
<feature type="domain" description="Nitroreductase" evidence="1">
    <location>
        <begin position="8"/>
        <end position="47"/>
    </location>
</feature>
<evidence type="ECO:0000313" key="3">
    <source>
        <dbReference type="Proteomes" id="UP000198915"/>
    </source>
</evidence>
<evidence type="ECO:0000259" key="1">
    <source>
        <dbReference type="Pfam" id="PF00881"/>
    </source>
</evidence>
<dbReference type="STRING" id="1884381.SAMN05518846_109216"/>
<accession>A0A1I3XH24</accession>
<dbReference type="InterPro" id="IPR029479">
    <property type="entry name" value="Nitroreductase"/>
</dbReference>
<dbReference type="InterPro" id="IPR000415">
    <property type="entry name" value="Nitroreductase-like"/>
</dbReference>
<dbReference type="SUPFAM" id="SSF55469">
    <property type="entry name" value="FMN-dependent nitroreductase-like"/>
    <property type="match status" value="1"/>
</dbReference>
<protein>
    <submittedName>
        <fullName evidence="2">Nitroreductase family protein</fullName>
    </submittedName>
</protein>
<name>A0A1I3XH24_9BACL</name>
<proteinExistence type="predicted"/>
<keyword evidence="3" id="KW-1185">Reference proteome</keyword>
<dbReference type="Proteomes" id="UP000198915">
    <property type="component" value="Unassembled WGS sequence"/>
</dbReference>
<evidence type="ECO:0000313" key="2">
    <source>
        <dbReference type="EMBL" id="SFK18356.1"/>
    </source>
</evidence>
<dbReference type="Gene3D" id="3.40.109.10">
    <property type="entry name" value="NADH Oxidase"/>
    <property type="match status" value="1"/>
</dbReference>
<dbReference type="Pfam" id="PF00881">
    <property type="entry name" value="Nitroreductase"/>
    <property type="match status" value="1"/>
</dbReference>
<organism evidence="2 3">
    <name type="scientific">Brevibacillus centrosporus</name>
    <dbReference type="NCBI Taxonomy" id="54910"/>
    <lineage>
        <taxon>Bacteria</taxon>
        <taxon>Bacillati</taxon>
        <taxon>Bacillota</taxon>
        <taxon>Bacilli</taxon>
        <taxon>Bacillales</taxon>
        <taxon>Paenibacillaceae</taxon>
        <taxon>Brevibacillus</taxon>
    </lineage>
</organism>
<sequence length="48" mass="5440">MSDFTNLVKQRRSATKFIPDLEISAGELDEIFSLVKFAPSAFNLQHAR</sequence>
<dbReference type="GO" id="GO:0016491">
    <property type="term" value="F:oxidoreductase activity"/>
    <property type="evidence" value="ECO:0007669"/>
    <property type="project" value="InterPro"/>
</dbReference>
<dbReference type="AlphaFoldDB" id="A0A1I3XH24"/>